<dbReference type="SMART" id="SM00382">
    <property type="entry name" value="AAA"/>
    <property type="match status" value="1"/>
</dbReference>
<evidence type="ECO:0000256" key="6">
    <source>
        <dbReference type="ARBA" id="ARBA00022840"/>
    </source>
</evidence>
<dbReference type="PANTHER" id="PTHR15184:SF71">
    <property type="entry name" value="ATP SYNTHASE SUBUNIT BETA, MITOCHONDRIAL"/>
    <property type="match status" value="1"/>
</dbReference>
<evidence type="ECO:0000256" key="9">
    <source>
        <dbReference type="ARBA" id="ARBA00023136"/>
    </source>
</evidence>
<keyword evidence="16" id="KW-1185">Reference proteome</keyword>
<dbReference type="InterPro" id="IPR050053">
    <property type="entry name" value="ATPase_alpha/beta_chains"/>
</dbReference>
<keyword evidence="10 13" id="KW-0139">CF(1)</keyword>
<dbReference type="HAMAP" id="MF_01347">
    <property type="entry name" value="ATP_synth_beta_bact"/>
    <property type="match status" value="1"/>
</dbReference>
<dbReference type="CDD" id="cd18110">
    <property type="entry name" value="ATP-synt_F1_beta_C"/>
    <property type="match status" value="1"/>
</dbReference>
<dbReference type="GO" id="GO:0046933">
    <property type="term" value="F:proton-transporting ATP synthase activity, rotational mechanism"/>
    <property type="evidence" value="ECO:0007669"/>
    <property type="project" value="UniProtKB-UniRule"/>
</dbReference>
<dbReference type="FunFam" id="1.10.1140.10:FF:000001">
    <property type="entry name" value="ATP synthase subunit beta"/>
    <property type="match status" value="1"/>
</dbReference>
<dbReference type="EC" id="7.1.2.2" evidence="13"/>
<keyword evidence="2 13" id="KW-0813">Transport</keyword>
<dbReference type="Pfam" id="PF22919">
    <property type="entry name" value="ATP-synt_VA_C"/>
    <property type="match status" value="1"/>
</dbReference>
<evidence type="ECO:0000313" key="16">
    <source>
        <dbReference type="Proteomes" id="UP000319812"/>
    </source>
</evidence>
<feature type="binding site" evidence="13">
    <location>
        <begin position="147"/>
        <end position="154"/>
    </location>
    <ligand>
        <name>ATP</name>
        <dbReference type="ChEBI" id="CHEBI:30616"/>
    </ligand>
</feature>
<dbReference type="SUPFAM" id="SSF50615">
    <property type="entry name" value="N-terminal domain of alpha and beta subunits of F1 ATP synthase"/>
    <property type="match status" value="1"/>
</dbReference>
<keyword evidence="3 13" id="KW-1003">Cell membrane</keyword>
<evidence type="ECO:0000256" key="1">
    <source>
        <dbReference type="ARBA" id="ARBA00004170"/>
    </source>
</evidence>
<dbReference type="Pfam" id="PF00006">
    <property type="entry name" value="ATP-synt_ab"/>
    <property type="match status" value="1"/>
</dbReference>
<dbReference type="Proteomes" id="UP000319812">
    <property type="component" value="Unassembled WGS sequence"/>
</dbReference>
<comment type="function">
    <text evidence="13">Produces ATP from ADP in the presence of a proton gradient across the membrane. The catalytic sites are hosted primarily by the beta subunits.</text>
</comment>
<dbReference type="CDD" id="cd01133">
    <property type="entry name" value="F1-ATPase_beta_CD"/>
    <property type="match status" value="1"/>
</dbReference>
<dbReference type="CDD" id="cd18115">
    <property type="entry name" value="ATP-synt_F1_beta_N"/>
    <property type="match status" value="1"/>
</dbReference>
<proteinExistence type="inferred from homology"/>
<evidence type="ECO:0000256" key="4">
    <source>
        <dbReference type="ARBA" id="ARBA00022741"/>
    </source>
</evidence>
<evidence type="ECO:0000256" key="7">
    <source>
        <dbReference type="ARBA" id="ARBA00022967"/>
    </source>
</evidence>
<dbReference type="FunFam" id="3.40.50.300:FF:000004">
    <property type="entry name" value="ATP synthase subunit beta"/>
    <property type="match status" value="1"/>
</dbReference>
<keyword evidence="8 13" id="KW-0406">Ion transport</keyword>
<evidence type="ECO:0000256" key="3">
    <source>
        <dbReference type="ARBA" id="ARBA00022475"/>
    </source>
</evidence>
<comment type="similarity">
    <text evidence="12">Belongs to the ATPase alpha/beta chains family. T3SS ATPase subfamily.</text>
</comment>
<dbReference type="Gene3D" id="2.40.10.170">
    <property type="match status" value="1"/>
</dbReference>
<keyword evidence="9 13" id="KW-0472">Membrane</keyword>
<evidence type="ECO:0000256" key="8">
    <source>
        <dbReference type="ARBA" id="ARBA00023065"/>
    </source>
</evidence>
<reference evidence="15 16" key="1">
    <citation type="submission" date="2019-06" db="EMBL/GenBank/DDBJ databases">
        <title>Whole genome shotgun sequence of Halomonas halmophila NBRC 15537.</title>
        <authorList>
            <person name="Hosoyama A."/>
            <person name="Uohara A."/>
            <person name="Ohji S."/>
            <person name="Ichikawa N."/>
        </authorList>
    </citation>
    <scope>NUCLEOTIDE SEQUENCE [LARGE SCALE GENOMIC DNA]</scope>
    <source>
        <strain evidence="15 16">NBRC 15537</strain>
    </source>
</reference>
<organism evidence="15 16">
    <name type="scientific">Halomonas halmophila</name>
    <dbReference type="NCBI Taxonomy" id="252"/>
    <lineage>
        <taxon>Bacteria</taxon>
        <taxon>Pseudomonadati</taxon>
        <taxon>Pseudomonadota</taxon>
        <taxon>Gammaproteobacteria</taxon>
        <taxon>Oceanospirillales</taxon>
        <taxon>Halomonadaceae</taxon>
        <taxon>Halomonas</taxon>
    </lineage>
</organism>
<dbReference type="OrthoDB" id="9801639at2"/>
<comment type="caution">
    <text evidence="15">The sequence shown here is derived from an EMBL/GenBank/DDBJ whole genome shotgun (WGS) entry which is preliminary data.</text>
</comment>
<dbReference type="InterPro" id="IPR004100">
    <property type="entry name" value="ATPase_F1/V1/A1_a/bsu_N"/>
</dbReference>
<evidence type="ECO:0000256" key="10">
    <source>
        <dbReference type="ARBA" id="ARBA00023196"/>
    </source>
</evidence>
<keyword evidence="5 13" id="KW-0375">Hydrogen ion transport</keyword>
<protein>
    <recommendedName>
        <fullName evidence="13">ATP synthase subunit beta</fullName>
        <ecNumber evidence="13">7.1.2.2</ecNumber>
    </recommendedName>
    <alternativeName>
        <fullName evidence="13">ATP synthase F1 sector subunit beta</fullName>
    </alternativeName>
    <alternativeName>
        <fullName evidence="13">F-ATPase subunit beta</fullName>
    </alternativeName>
</protein>
<accession>A0A4Y4EZX2</accession>
<dbReference type="InterPro" id="IPR027417">
    <property type="entry name" value="P-loop_NTPase"/>
</dbReference>
<comment type="catalytic activity">
    <reaction evidence="13">
        <text>ATP + H2O + 4 H(+)(in) = ADP + phosphate + 5 H(+)(out)</text>
        <dbReference type="Rhea" id="RHEA:57720"/>
        <dbReference type="ChEBI" id="CHEBI:15377"/>
        <dbReference type="ChEBI" id="CHEBI:15378"/>
        <dbReference type="ChEBI" id="CHEBI:30616"/>
        <dbReference type="ChEBI" id="CHEBI:43474"/>
        <dbReference type="ChEBI" id="CHEBI:456216"/>
        <dbReference type="EC" id="7.1.2.2"/>
    </reaction>
</comment>
<dbReference type="SUPFAM" id="SSF47917">
    <property type="entry name" value="C-terminal domain of alpha and beta subunits of F1 ATP synthase"/>
    <property type="match status" value="1"/>
</dbReference>
<evidence type="ECO:0000256" key="13">
    <source>
        <dbReference type="HAMAP-Rule" id="MF_01347"/>
    </source>
</evidence>
<evidence type="ECO:0000256" key="12">
    <source>
        <dbReference type="ARBA" id="ARBA00024342"/>
    </source>
</evidence>
<keyword evidence="11 13" id="KW-0066">ATP synthesis</keyword>
<dbReference type="Gene3D" id="1.10.1140.10">
    <property type="entry name" value="Bovine Mitochondrial F1-atpase, Atp Synthase Beta Chain, Chain D, domain 3"/>
    <property type="match status" value="1"/>
</dbReference>
<dbReference type="InterPro" id="IPR055190">
    <property type="entry name" value="ATP-synt_VA_C"/>
</dbReference>
<dbReference type="EMBL" id="BJOC01000021">
    <property type="protein sequence ID" value="GED22686.1"/>
    <property type="molecule type" value="Genomic_DNA"/>
</dbReference>
<keyword evidence="6 13" id="KW-0067">ATP-binding</keyword>
<dbReference type="SUPFAM" id="SSF52540">
    <property type="entry name" value="P-loop containing nucleoside triphosphate hydrolases"/>
    <property type="match status" value="1"/>
</dbReference>
<dbReference type="GO" id="GO:0045259">
    <property type="term" value="C:proton-transporting ATP synthase complex"/>
    <property type="evidence" value="ECO:0007669"/>
    <property type="project" value="UniProtKB-KW"/>
</dbReference>
<dbReference type="InterPro" id="IPR020003">
    <property type="entry name" value="ATPase_a/bsu_AS"/>
</dbReference>
<dbReference type="InterPro" id="IPR036121">
    <property type="entry name" value="ATPase_F1/V1/A1_a/bsu_N_sf"/>
</dbReference>
<dbReference type="AlphaFoldDB" id="A0A4Y4EZX2"/>
<dbReference type="PANTHER" id="PTHR15184">
    <property type="entry name" value="ATP SYNTHASE"/>
    <property type="match status" value="1"/>
</dbReference>
<dbReference type="InterPro" id="IPR005722">
    <property type="entry name" value="ATP_synth_F1_bsu"/>
</dbReference>
<dbReference type="NCBIfam" id="TIGR01039">
    <property type="entry name" value="atpD"/>
    <property type="match status" value="1"/>
</dbReference>
<dbReference type="PROSITE" id="PS00152">
    <property type="entry name" value="ATPASE_ALPHA_BETA"/>
    <property type="match status" value="1"/>
</dbReference>
<dbReference type="GO" id="GO:0005524">
    <property type="term" value="F:ATP binding"/>
    <property type="evidence" value="ECO:0007669"/>
    <property type="project" value="UniProtKB-UniRule"/>
</dbReference>
<dbReference type="Gene3D" id="3.40.50.300">
    <property type="entry name" value="P-loop containing nucleotide triphosphate hydrolases"/>
    <property type="match status" value="1"/>
</dbReference>
<name>A0A4Y4EZX2_9GAMM</name>
<evidence type="ECO:0000256" key="11">
    <source>
        <dbReference type="ARBA" id="ARBA00023310"/>
    </source>
</evidence>
<evidence type="ECO:0000259" key="14">
    <source>
        <dbReference type="SMART" id="SM00382"/>
    </source>
</evidence>
<evidence type="ECO:0000256" key="2">
    <source>
        <dbReference type="ARBA" id="ARBA00022448"/>
    </source>
</evidence>
<dbReference type="Pfam" id="PF02874">
    <property type="entry name" value="ATP-synt_ab_N"/>
    <property type="match status" value="1"/>
</dbReference>
<dbReference type="InterPro" id="IPR003593">
    <property type="entry name" value="AAA+_ATPase"/>
</dbReference>
<gene>
    <name evidence="13 15" type="primary">atpD</name>
    <name evidence="15" type="ORF">HHA01_16630</name>
</gene>
<sequence length="458" mass="49854">MSGRIVQIIGAVIDVEFPRDEVPKVYDALTVSNSETILEVQQQLGDGVVRTIAMGTTEGLKRGLEITGTDAAISVPVGEATLGRIMNVLGQPIDEEGEIGEQERMPIHRKAPGYADQAAAEELLETGIKVIDLVCPFAKGGKVGLFGGAGVGKTVNMMELIRNIATEHSGYSVFAGVGERTREGNDFYHEMQESNVLDKVSLVYGQMNEPPGNRLRVALTGLTIAEKFRDEGRDVLLFVDNIYRYTLAGTEVSALLGRMPSAVGYQPTLAEEMGVLQERITSTKTGSITSVQAVYVPADDLTDPSPATTFSHLDATVVLARSIAEQGIYPAIDPLDSTSRQLDPLVIGEEHYKAARGVQGVLQRYKELKDIIAILGMDELSDEDKLSVDRARKIQRFLSQPFFVAEVFTGSPGKYVSLKETIRGFQGILDGEYDELPEQAFYMVGTIDEAVEKANQMK</sequence>
<keyword evidence="7 13" id="KW-1278">Translocase</keyword>
<keyword evidence="4 13" id="KW-0547">Nucleotide-binding</keyword>
<evidence type="ECO:0000256" key="5">
    <source>
        <dbReference type="ARBA" id="ARBA00022781"/>
    </source>
</evidence>
<comment type="subcellular location">
    <subcellularLocation>
        <location evidence="13">Cell membrane</location>
        <topology evidence="13">Peripheral membrane protein</topology>
    </subcellularLocation>
    <subcellularLocation>
        <location evidence="1">Membrane</location>
        <topology evidence="1">Peripheral membrane protein</topology>
    </subcellularLocation>
</comment>
<dbReference type="GO" id="GO:0005886">
    <property type="term" value="C:plasma membrane"/>
    <property type="evidence" value="ECO:0007669"/>
    <property type="project" value="UniProtKB-SubCell"/>
</dbReference>
<dbReference type="InterPro" id="IPR024034">
    <property type="entry name" value="ATPase_F1/V1_b/a_C"/>
</dbReference>
<feature type="domain" description="AAA+ ATPase" evidence="14">
    <location>
        <begin position="139"/>
        <end position="348"/>
    </location>
</feature>
<dbReference type="InterPro" id="IPR000194">
    <property type="entry name" value="ATPase_F1/V1/A1_a/bsu_nucl-bd"/>
</dbReference>
<evidence type="ECO:0000313" key="15">
    <source>
        <dbReference type="EMBL" id="GED22686.1"/>
    </source>
</evidence>
<dbReference type="RefSeq" id="WP_141319663.1">
    <property type="nucleotide sequence ID" value="NZ_BJOC01000021.1"/>
</dbReference>